<dbReference type="InterPro" id="IPR002347">
    <property type="entry name" value="SDR_fam"/>
</dbReference>
<reference evidence="3 4" key="1">
    <citation type="submission" date="2023-09" db="EMBL/GenBank/DDBJ databases">
        <authorList>
            <person name="Rey-Velasco X."/>
        </authorList>
    </citation>
    <scope>NUCLEOTIDE SEQUENCE [LARGE SCALE GENOMIC DNA]</scope>
    <source>
        <strain evidence="3 4">F158</strain>
    </source>
</reference>
<dbReference type="InterPro" id="IPR036291">
    <property type="entry name" value="NAD(P)-bd_dom_sf"/>
</dbReference>
<keyword evidence="2" id="KW-0560">Oxidoreductase</keyword>
<comment type="caution">
    <text evidence="3">The sequence shown here is derived from an EMBL/GenBank/DDBJ whole genome shotgun (WGS) entry which is preliminary data.</text>
</comment>
<accession>A0ABU3DBH3</accession>
<dbReference type="Pfam" id="PF00106">
    <property type="entry name" value="adh_short"/>
    <property type="match status" value="1"/>
</dbReference>
<dbReference type="SUPFAM" id="SSF51735">
    <property type="entry name" value="NAD(P)-binding Rossmann-fold domains"/>
    <property type="match status" value="1"/>
</dbReference>
<evidence type="ECO:0000313" key="3">
    <source>
        <dbReference type="EMBL" id="MDT0681061.1"/>
    </source>
</evidence>
<dbReference type="PANTHER" id="PTHR44196:SF1">
    <property type="entry name" value="DEHYDROGENASE_REDUCTASE SDR FAMILY MEMBER 7B"/>
    <property type="match status" value="1"/>
</dbReference>
<protein>
    <submittedName>
        <fullName evidence="3">SDR family NAD(P)-dependent oxidoreductase</fullName>
    </submittedName>
</protein>
<dbReference type="EMBL" id="JAVRHL010000001">
    <property type="protein sequence ID" value="MDT0681061.1"/>
    <property type="molecule type" value="Genomic_DNA"/>
</dbReference>
<comment type="similarity">
    <text evidence="1">Belongs to the short-chain dehydrogenases/reductases (SDR) family.</text>
</comment>
<evidence type="ECO:0000256" key="2">
    <source>
        <dbReference type="ARBA" id="ARBA00023002"/>
    </source>
</evidence>
<keyword evidence="4" id="KW-1185">Reference proteome</keyword>
<dbReference type="PANTHER" id="PTHR44196">
    <property type="entry name" value="DEHYDROGENASE/REDUCTASE SDR FAMILY MEMBER 7B"/>
    <property type="match status" value="1"/>
</dbReference>
<dbReference type="RefSeq" id="WP_311688441.1">
    <property type="nucleotide sequence ID" value="NZ_JAVRHL010000001.1"/>
</dbReference>
<name>A0ABU3DBH3_9RHOB</name>
<evidence type="ECO:0000256" key="1">
    <source>
        <dbReference type="ARBA" id="ARBA00006484"/>
    </source>
</evidence>
<dbReference type="Gene3D" id="3.40.50.720">
    <property type="entry name" value="NAD(P)-binding Rossmann-like Domain"/>
    <property type="match status" value="1"/>
</dbReference>
<sequence>MREWSGKTYWLVGASEGLGRALAGQLSKVGVSLVLSARNQDRLQGLADELPGRARIAPCDVTDTGSVEAAAAEAGEIDGMIYTAGAYWPMSARAWDTEKALTTLDVNLAGASRALGAVLPKMIARDRGHIVLTGSLAAYRGFPAATAYGASKAGIMHLAEALYADLRGSGVAVQLANPGFVKTRMSKKNDFHMPGLMEPEDAARRMFEHMGSDNFKSGFPGGVSSMIRFGQLLPDWAWYPLTRSEK</sequence>
<dbReference type="PRINTS" id="PR00081">
    <property type="entry name" value="GDHRDH"/>
</dbReference>
<dbReference type="Proteomes" id="UP001265259">
    <property type="component" value="Unassembled WGS sequence"/>
</dbReference>
<gene>
    <name evidence="3" type="ORF">RM543_00060</name>
</gene>
<evidence type="ECO:0000313" key="4">
    <source>
        <dbReference type="Proteomes" id="UP001265259"/>
    </source>
</evidence>
<proteinExistence type="inferred from homology"/>
<organism evidence="3 4">
    <name type="scientific">Tropicimonas omnivorans</name>
    <dbReference type="NCBI Taxonomy" id="3075590"/>
    <lineage>
        <taxon>Bacteria</taxon>
        <taxon>Pseudomonadati</taxon>
        <taxon>Pseudomonadota</taxon>
        <taxon>Alphaproteobacteria</taxon>
        <taxon>Rhodobacterales</taxon>
        <taxon>Roseobacteraceae</taxon>
        <taxon>Tropicimonas</taxon>
    </lineage>
</organism>